<proteinExistence type="predicted"/>
<evidence type="ECO:0000256" key="1">
    <source>
        <dbReference type="SAM" id="MobiDB-lite"/>
    </source>
</evidence>
<name>A0A3D3R3A6_9PLAN</name>
<sequence>MIGTKSVNNLLSLCIIFTIFGCGDSAPQGGPRAKTVPLTGRVLVDGKPEEGVTVSCHPINGGVDNRVLSGATDASGEVSISTYVSGDGVPPGEYTLTFKWMKKGPGSEKDLLNGRYSNPDKSEYRVTATEGQAADLNKIDLKTK</sequence>
<dbReference type="EMBL" id="DQAY01000055">
    <property type="protein sequence ID" value="HCO23229.1"/>
    <property type="molecule type" value="Genomic_DNA"/>
</dbReference>
<feature type="compositionally biased region" description="Basic and acidic residues" evidence="1">
    <location>
        <begin position="109"/>
        <end position="124"/>
    </location>
</feature>
<dbReference type="Proteomes" id="UP000263642">
    <property type="component" value="Unassembled WGS sequence"/>
</dbReference>
<evidence type="ECO:0008006" key="4">
    <source>
        <dbReference type="Google" id="ProtNLM"/>
    </source>
</evidence>
<protein>
    <recommendedName>
        <fullName evidence="4">Carboxypeptidase regulatory-like domain-containing protein</fullName>
    </recommendedName>
</protein>
<gene>
    <name evidence="2" type="ORF">DIT97_09290</name>
</gene>
<comment type="caution">
    <text evidence="2">The sequence shown here is derived from an EMBL/GenBank/DDBJ whole genome shotgun (WGS) entry which is preliminary data.</text>
</comment>
<reference evidence="2 3" key="1">
    <citation type="journal article" date="2018" name="Nat. Biotechnol.">
        <title>A standardized bacterial taxonomy based on genome phylogeny substantially revises the tree of life.</title>
        <authorList>
            <person name="Parks D.H."/>
            <person name="Chuvochina M."/>
            <person name="Waite D.W."/>
            <person name="Rinke C."/>
            <person name="Skarshewski A."/>
            <person name="Chaumeil P.A."/>
            <person name="Hugenholtz P."/>
        </authorList>
    </citation>
    <scope>NUCLEOTIDE SEQUENCE [LARGE SCALE GENOMIC DNA]</scope>
    <source>
        <strain evidence="2">UBA9375</strain>
    </source>
</reference>
<dbReference type="PROSITE" id="PS51257">
    <property type="entry name" value="PROKAR_LIPOPROTEIN"/>
    <property type="match status" value="1"/>
</dbReference>
<organism evidence="2 3">
    <name type="scientific">Gimesia maris</name>
    <dbReference type="NCBI Taxonomy" id="122"/>
    <lineage>
        <taxon>Bacteria</taxon>
        <taxon>Pseudomonadati</taxon>
        <taxon>Planctomycetota</taxon>
        <taxon>Planctomycetia</taxon>
        <taxon>Planctomycetales</taxon>
        <taxon>Planctomycetaceae</taxon>
        <taxon>Gimesia</taxon>
    </lineage>
</organism>
<evidence type="ECO:0000313" key="3">
    <source>
        <dbReference type="Proteomes" id="UP000263642"/>
    </source>
</evidence>
<accession>A0A3D3R3A6</accession>
<evidence type="ECO:0000313" key="2">
    <source>
        <dbReference type="EMBL" id="HCO23229.1"/>
    </source>
</evidence>
<dbReference type="AlphaFoldDB" id="A0A3D3R3A6"/>
<feature type="region of interest" description="Disordered" evidence="1">
    <location>
        <begin position="109"/>
        <end position="129"/>
    </location>
</feature>